<sequence length="256" mass="28791">MNHEKELVVSQFGSNAKNYVKSKGHSKGADLAFLTEVAADYAGEKALDIATGGGHVANKLAGLFGEVVAFDLTPQMLLYAEEFIKSNGHENVSFVQGEAEKLPFLDEAFNLVTCRIAPHHFTDVQSFVNESARVLKKDGAFIVVDNVAPESDAYDTFYNEVEKKRDPSHKRAYKKTEWFKMLEGAGFTIELMTRFPKTFLFDDWCEMMKVPLNDKQELIEKMLRASSELKTFFHIQTDGKSIQSFQAESVLIVAKK</sequence>
<proteinExistence type="inferred from homology"/>
<keyword evidence="6" id="KW-1185">Reference proteome</keyword>
<dbReference type="InterPro" id="IPR051052">
    <property type="entry name" value="Diverse_substrate_MTase"/>
</dbReference>
<feature type="domain" description="Methyltransferase type 11" evidence="4">
    <location>
        <begin position="47"/>
        <end position="143"/>
    </location>
</feature>
<dbReference type="EMBL" id="LNQP01000020">
    <property type="protein sequence ID" value="KSU88566.1"/>
    <property type="molecule type" value="Genomic_DNA"/>
</dbReference>
<keyword evidence="3 5" id="KW-0808">Transferase</keyword>
<evidence type="ECO:0000313" key="5">
    <source>
        <dbReference type="EMBL" id="KSU88566.1"/>
    </source>
</evidence>
<organism evidence="5 6">
    <name type="scientific">Priestia veravalensis</name>
    <dbReference type="NCBI Taxonomy" id="1414648"/>
    <lineage>
        <taxon>Bacteria</taxon>
        <taxon>Bacillati</taxon>
        <taxon>Bacillota</taxon>
        <taxon>Bacilli</taxon>
        <taxon>Bacillales</taxon>
        <taxon>Bacillaceae</taxon>
        <taxon>Priestia</taxon>
    </lineage>
</organism>
<dbReference type="RefSeq" id="WP_025910363.1">
    <property type="nucleotide sequence ID" value="NZ_KQ758637.1"/>
</dbReference>
<evidence type="ECO:0000259" key="4">
    <source>
        <dbReference type="Pfam" id="PF08241"/>
    </source>
</evidence>
<gene>
    <name evidence="5" type="ORF">AS180_07125</name>
</gene>
<dbReference type="GO" id="GO:0008757">
    <property type="term" value="F:S-adenosylmethionine-dependent methyltransferase activity"/>
    <property type="evidence" value="ECO:0007669"/>
    <property type="project" value="InterPro"/>
</dbReference>
<evidence type="ECO:0000256" key="2">
    <source>
        <dbReference type="ARBA" id="ARBA00022603"/>
    </source>
</evidence>
<dbReference type="CDD" id="cd02440">
    <property type="entry name" value="AdoMet_MTases"/>
    <property type="match status" value="1"/>
</dbReference>
<protein>
    <submittedName>
        <fullName evidence="5">SAM-dependent methyltransferase</fullName>
    </submittedName>
</protein>
<accession>A0A0V8JNI5</accession>
<evidence type="ECO:0000313" key="6">
    <source>
        <dbReference type="Proteomes" id="UP000053681"/>
    </source>
</evidence>
<comment type="caution">
    <text evidence="5">The sequence shown here is derived from an EMBL/GenBank/DDBJ whole genome shotgun (WGS) entry which is preliminary data.</text>
</comment>
<dbReference type="Gene3D" id="3.40.50.150">
    <property type="entry name" value="Vaccinia Virus protein VP39"/>
    <property type="match status" value="1"/>
</dbReference>
<dbReference type="Pfam" id="PF08241">
    <property type="entry name" value="Methyltransf_11"/>
    <property type="match status" value="1"/>
</dbReference>
<dbReference type="InterPro" id="IPR013216">
    <property type="entry name" value="Methyltransf_11"/>
</dbReference>
<dbReference type="SUPFAM" id="SSF53335">
    <property type="entry name" value="S-adenosyl-L-methionine-dependent methyltransferases"/>
    <property type="match status" value="1"/>
</dbReference>
<dbReference type="AlphaFoldDB" id="A0A0V8JNI5"/>
<dbReference type="GO" id="GO:0032259">
    <property type="term" value="P:methylation"/>
    <property type="evidence" value="ECO:0007669"/>
    <property type="project" value="UniProtKB-KW"/>
</dbReference>
<dbReference type="PANTHER" id="PTHR44942">
    <property type="entry name" value="METHYLTRANSF_11 DOMAIN-CONTAINING PROTEIN"/>
    <property type="match status" value="1"/>
</dbReference>
<dbReference type="PANTHER" id="PTHR44942:SF4">
    <property type="entry name" value="METHYLTRANSFERASE TYPE 11 DOMAIN-CONTAINING PROTEIN"/>
    <property type="match status" value="1"/>
</dbReference>
<dbReference type="Proteomes" id="UP000053681">
    <property type="component" value="Unassembled WGS sequence"/>
</dbReference>
<evidence type="ECO:0000256" key="3">
    <source>
        <dbReference type="ARBA" id="ARBA00022679"/>
    </source>
</evidence>
<name>A0A0V8JNI5_9BACI</name>
<evidence type="ECO:0000256" key="1">
    <source>
        <dbReference type="ARBA" id="ARBA00008361"/>
    </source>
</evidence>
<keyword evidence="2 5" id="KW-0489">Methyltransferase</keyword>
<dbReference type="InterPro" id="IPR029063">
    <property type="entry name" value="SAM-dependent_MTases_sf"/>
</dbReference>
<reference evidence="5 6" key="1">
    <citation type="submission" date="2015-11" db="EMBL/GenBank/DDBJ databases">
        <title>Bacillus caseinolyticus sp nov.</title>
        <authorList>
            <person name="Dastager S.G."/>
            <person name="Mawlankar R."/>
        </authorList>
    </citation>
    <scope>NUCLEOTIDE SEQUENCE [LARGE SCALE GENOMIC DNA]</scope>
    <source>
        <strain evidence="5 6">SGD-V-76</strain>
    </source>
</reference>
<comment type="similarity">
    <text evidence="1">Belongs to the methyltransferase superfamily.</text>
</comment>